<reference evidence="2 3" key="1">
    <citation type="submission" date="2021-02" db="EMBL/GenBank/DDBJ databases">
        <title>Niveibacterium changnyeongensis HC41.</title>
        <authorList>
            <person name="Kang M."/>
        </authorList>
    </citation>
    <scope>NUCLEOTIDE SEQUENCE [LARGE SCALE GENOMIC DNA]</scope>
    <source>
        <strain evidence="2 3">HC41</strain>
    </source>
</reference>
<accession>A0ABX7M4P6</accession>
<dbReference type="PROSITE" id="PS51257">
    <property type="entry name" value="PROKAR_LIPOPROTEIN"/>
    <property type="match status" value="1"/>
</dbReference>
<evidence type="ECO:0000313" key="2">
    <source>
        <dbReference type="EMBL" id="QSI76710.1"/>
    </source>
</evidence>
<dbReference type="Proteomes" id="UP000663570">
    <property type="component" value="Chromosome"/>
</dbReference>
<dbReference type="EMBL" id="CP071060">
    <property type="protein sequence ID" value="QSI76710.1"/>
    <property type="molecule type" value="Genomic_DNA"/>
</dbReference>
<evidence type="ECO:0000313" key="3">
    <source>
        <dbReference type="Proteomes" id="UP000663570"/>
    </source>
</evidence>
<proteinExistence type="predicted"/>
<organism evidence="2 3">
    <name type="scientific">Niveibacterium microcysteis</name>
    <dbReference type="NCBI Taxonomy" id="2811415"/>
    <lineage>
        <taxon>Bacteria</taxon>
        <taxon>Pseudomonadati</taxon>
        <taxon>Pseudomonadota</taxon>
        <taxon>Betaproteobacteria</taxon>
        <taxon>Rhodocyclales</taxon>
        <taxon>Rhodocyclaceae</taxon>
        <taxon>Niveibacterium</taxon>
    </lineage>
</organism>
<gene>
    <name evidence="2" type="ORF">JY500_19975</name>
</gene>
<protein>
    <recommendedName>
        <fullName evidence="4">Penicillin-binding protein activator LpoB</fullName>
    </recommendedName>
</protein>
<keyword evidence="1" id="KW-0732">Signal</keyword>
<name>A0ABX7M4P6_9RHOO</name>
<sequence>MRATGLFGHFARVVALGAALLASGCATLDNAPPANFARDARWAVLPFANATETPLAGQRAASLAAALMPSLGVADVRSYPERLEDDSLLEPGQGASRDKALEWARGQEARYALSGTVHEWRYKVGVDGEPVVGVSVQVIDVADGRVVWSSVGAKSGWSRESLAGVAQKLMRDLISPALRAR</sequence>
<dbReference type="RefSeq" id="WP_172202518.1">
    <property type="nucleotide sequence ID" value="NZ_CP071060.1"/>
</dbReference>
<keyword evidence="3" id="KW-1185">Reference proteome</keyword>
<evidence type="ECO:0008006" key="4">
    <source>
        <dbReference type="Google" id="ProtNLM"/>
    </source>
</evidence>
<dbReference type="Gene3D" id="3.40.50.10610">
    <property type="entry name" value="ABC-type transport auxiliary lipoprotein component"/>
    <property type="match status" value="1"/>
</dbReference>
<feature type="chain" id="PRO_5045933974" description="Penicillin-binding protein activator LpoB" evidence="1">
    <location>
        <begin position="29"/>
        <end position="181"/>
    </location>
</feature>
<evidence type="ECO:0000256" key="1">
    <source>
        <dbReference type="SAM" id="SignalP"/>
    </source>
</evidence>
<feature type="signal peptide" evidence="1">
    <location>
        <begin position="1"/>
        <end position="28"/>
    </location>
</feature>